<reference evidence="9" key="1">
    <citation type="submission" date="2018-02" db="EMBL/GenBank/DDBJ databases">
        <authorList>
            <person name="Cohen D.B."/>
            <person name="Kent A.D."/>
        </authorList>
    </citation>
    <scope>NUCLEOTIDE SEQUENCE</scope>
</reference>
<keyword evidence="4 6" id="KW-1133">Transmembrane helix</keyword>
<keyword evidence="7" id="KW-0732">Signal</keyword>
<dbReference type="InterPro" id="IPR020846">
    <property type="entry name" value="MFS_dom"/>
</dbReference>
<dbReference type="GO" id="GO:0022857">
    <property type="term" value="F:transmembrane transporter activity"/>
    <property type="evidence" value="ECO:0007669"/>
    <property type="project" value="InterPro"/>
</dbReference>
<dbReference type="Pfam" id="PF00657">
    <property type="entry name" value="Lipase_GDSL"/>
    <property type="match status" value="1"/>
</dbReference>
<feature type="signal peptide" evidence="7">
    <location>
        <begin position="1"/>
        <end position="26"/>
    </location>
</feature>
<dbReference type="AlphaFoldDB" id="A0A2N9H345"/>
<dbReference type="EMBL" id="OIVN01002758">
    <property type="protein sequence ID" value="SPD06203.1"/>
    <property type="molecule type" value="Genomic_DNA"/>
</dbReference>
<dbReference type="PROSITE" id="PS50850">
    <property type="entry name" value="MFS"/>
    <property type="match status" value="1"/>
</dbReference>
<keyword evidence="5 6" id="KW-0472">Membrane</keyword>
<dbReference type="InterPro" id="IPR005828">
    <property type="entry name" value="MFS_sugar_transport-like"/>
</dbReference>
<accession>A0A2N9H345</accession>
<feature type="transmembrane region" description="Helical" evidence="6">
    <location>
        <begin position="392"/>
        <end position="413"/>
    </location>
</feature>
<dbReference type="GO" id="GO:0016020">
    <property type="term" value="C:membrane"/>
    <property type="evidence" value="ECO:0007669"/>
    <property type="project" value="UniProtKB-SubCell"/>
</dbReference>
<dbReference type="InterPro" id="IPR036514">
    <property type="entry name" value="SGNH_hydro_sf"/>
</dbReference>
<evidence type="ECO:0000256" key="4">
    <source>
        <dbReference type="ARBA" id="ARBA00022989"/>
    </source>
</evidence>
<comment type="similarity">
    <text evidence="2">Belongs to the 'GDSL' lipolytic enzyme family.</text>
</comment>
<feature type="transmembrane region" description="Helical" evidence="6">
    <location>
        <begin position="301"/>
        <end position="322"/>
    </location>
</feature>
<feature type="transmembrane region" description="Helical" evidence="6">
    <location>
        <begin position="334"/>
        <end position="357"/>
    </location>
</feature>
<dbReference type="Gene3D" id="3.40.50.1110">
    <property type="entry name" value="SGNH hydrolase"/>
    <property type="match status" value="1"/>
</dbReference>
<evidence type="ECO:0000256" key="5">
    <source>
        <dbReference type="ARBA" id="ARBA00023136"/>
    </source>
</evidence>
<feature type="domain" description="Major facilitator superfamily (MFS) profile" evidence="8">
    <location>
        <begin position="229"/>
        <end position="480"/>
    </location>
</feature>
<dbReference type="InterPro" id="IPR036259">
    <property type="entry name" value="MFS_trans_sf"/>
</dbReference>
<name>A0A2N9H345_FAGSY</name>
<evidence type="ECO:0000256" key="7">
    <source>
        <dbReference type="SAM" id="SignalP"/>
    </source>
</evidence>
<dbReference type="Pfam" id="PF00083">
    <property type="entry name" value="Sugar_tr"/>
    <property type="match status" value="1"/>
</dbReference>
<comment type="subcellular location">
    <subcellularLocation>
        <location evidence="1">Membrane</location>
        <topology evidence="1">Multi-pass membrane protein</topology>
    </subcellularLocation>
</comment>
<protein>
    <recommendedName>
        <fullName evidence="8">Major facilitator superfamily (MFS) profile domain-containing protein</fullName>
    </recommendedName>
</protein>
<sequence>MANSNYLFFLQIACLIILLSLSPSSAHTKSRKSMAPAPGPAPVSQVDYKGCFSKVYAFGGSYTDTGNAYLMGGFQSFIGKIFSMNPFGSTGHRQCNGRLVIDYLCDALSMPPLSPYKDSSSNFSNGANFAIAGSTALSSDFFSRFNIGSPGSLMWKSNPESFQTQIDWFHKFVAEKECMHNSNMAISTSRSSQNLVETPGLNQVVLPSLSLDETIEQIIGGFGWSLFMQAILVSIPSFFDAQQTFISIYADAEPKWHCSTFDTTCNSSSNICQLPKSAWSWDEPSHNTIISEWGLECASSFITGLPASSFFIGSLIGGFTLATLGDFCLGRKNLLYLSCLIMSVTALMTAFSTNIWMYSSLRFVSGLGRASIITCSLILLTERVGKRWRGQLGMTAFFSYSLGLLSLPAIAYLNRGSSWRHLYLCTSIPAISYNIIAYFFVYESPRWLLMQGRDKEAIAILRRIASIEEDGLCNSYLQQW</sequence>
<dbReference type="GO" id="GO:0016788">
    <property type="term" value="F:hydrolase activity, acting on ester bonds"/>
    <property type="evidence" value="ECO:0007669"/>
    <property type="project" value="InterPro"/>
</dbReference>
<dbReference type="InterPro" id="IPR001087">
    <property type="entry name" value="GDSL"/>
</dbReference>
<evidence type="ECO:0000259" key="8">
    <source>
        <dbReference type="PROSITE" id="PS50850"/>
    </source>
</evidence>
<evidence type="ECO:0000256" key="6">
    <source>
        <dbReference type="SAM" id="Phobius"/>
    </source>
</evidence>
<evidence type="ECO:0000256" key="1">
    <source>
        <dbReference type="ARBA" id="ARBA00004141"/>
    </source>
</evidence>
<dbReference type="SUPFAM" id="SSF103473">
    <property type="entry name" value="MFS general substrate transporter"/>
    <property type="match status" value="1"/>
</dbReference>
<evidence type="ECO:0000313" key="9">
    <source>
        <dbReference type="EMBL" id="SPD06203.1"/>
    </source>
</evidence>
<feature type="transmembrane region" description="Helical" evidence="6">
    <location>
        <begin position="419"/>
        <end position="441"/>
    </location>
</feature>
<proteinExistence type="inferred from homology"/>
<dbReference type="Gene3D" id="1.20.1250.20">
    <property type="entry name" value="MFS general substrate transporter like domains"/>
    <property type="match status" value="1"/>
</dbReference>
<dbReference type="PANTHER" id="PTHR24064">
    <property type="entry name" value="SOLUTE CARRIER FAMILY 22 MEMBER"/>
    <property type="match status" value="1"/>
</dbReference>
<evidence type="ECO:0000256" key="3">
    <source>
        <dbReference type="ARBA" id="ARBA00022692"/>
    </source>
</evidence>
<feature type="chain" id="PRO_5014621215" description="Major facilitator superfamily (MFS) profile domain-containing protein" evidence="7">
    <location>
        <begin position="27"/>
        <end position="480"/>
    </location>
</feature>
<organism evidence="9">
    <name type="scientific">Fagus sylvatica</name>
    <name type="common">Beechnut</name>
    <dbReference type="NCBI Taxonomy" id="28930"/>
    <lineage>
        <taxon>Eukaryota</taxon>
        <taxon>Viridiplantae</taxon>
        <taxon>Streptophyta</taxon>
        <taxon>Embryophyta</taxon>
        <taxon>Tracheophyta</taxon>
        <taxon>Spermatophyta</taxon>
        <taxon>Magnoliopsida</taxon>
        <taxon>eudicotyledons</taxon>
        <taxon>Gunneridae</taxon>
        <taxon>Pentapetalae</taxon>
        <taxon>rosids</taxon>
        <taxon>fabids</taxon>
        <taxon>Fagales</taxon>
        <taxon>Fagaceae</taxon>
        <taxon>Fagus</taxon>
    </lineage>
</organism>
<keyword evidence="3 6" id="KW-0812">Transmembrane</keyword>
<evidence type="ECO:0000256" key="2">
    <source>
        <dbReference type="ARBA" id="ARBA00008668"/>
    </source>
</evidence>
<gene>
    <name evidence="9" type="ORF">FSB_LOCUS34085</name>
</gene>
<feature type="transmembrane region" description="Helical" evidence="6">
    <location>
        <begin position="363"/>
        <end position="380"/>
    </location>
</feature>